<dbReference type="Gene3D" id="2.30.29.30">
    <property type="entry name" value="Pleckstrin-homology domain (PH domain)/Phosphotyrosine-binding domain (PTB)"/>
    <property type="match status" value="1"/>
</dbReference>
<dbReference type="GO" id="GO:0035556">
    <property type="term" value="P:intracellular signal transduction"/>
    <property type="evidence" value="ECO:0007669"/>
    <property type="project" value="InterPro"/>
</dbReference>
<dbReference type="Proteomes" id="UP001292079">
    <property type="component" value="Unassembled WGS sequence"/>
</dbReference>
<feature type="domain" description="SH2" evidence="5">
    <location>
        <begin position="362"/>
        <end position="453"/>
    </location>
</feature>
<dbReference type="InterPro" id="IPR006020">
    <property type="entry name" value="PTB/PI_dom"/>
</dbReference>
<gene>
    <name evidence="6" type="ORF">MN116_002962</name>
</gene>
<dbReference type="InterPro" id="IPR011993">
    <property type="entry name" value="PH-like_dom_sf"/>
</dbReference>
<dbReference type="Pfam" id="PF00017">
    <property type="entry name" value="SH2"/>
    <property type="match status" value="1"/>
</dbReference>
<dbReference type="InterPro" id="IPR035676">
    <property type="entry name" value="SHC_SH2"/>
</dbReference>
<dbReference type="InterPro" id="IPR051235">
    <property type="entry name" value="CEP152/SHC-Transforming"/>
</dbReference>
<reference evidence="6" key="2">
    <citation type="journal article" date="2023" name="Infect Dis Poverty">
        <title>Chromosome-scale genome of the human blood fluke Schistosoma mekongi and its implications for public health.</title>
        <authorList>
            <person name="Zhou M."/>
            <person name="Xu L."/>
            <person name="Xu D."/>
            <person name="Chen W."/>
            <person name="Khan J."/>
            <person name="Hu Y."/>
            <person name="Huang H."/>
            <person name="Wei H."/>
            <person name="Zhang Y."/>
            <person name="Chusongsang P."/>
            <person name="Tanasarnprasert K."/>
            <person name="Hu X."/>
            <person name="Limpanont Y."/>
            <person name="Lv Z."/>
        </authorList>
    </citation>
    <scope>NUCLEOTIDE SEQUENCE</scope>
    <source>
        <strain evidence="6">LV_2022a</strain>
    </source>
</reference>
<dbReference type="SUPFAM" id="SSF50729">
    <property type="entry name" value="PH domain-like"/>
    <property type="match status" value="1"/>
</dbReference>
<dbReference type="EMBL" id="JALJAT010000002">
    <property type="protein sequence ID" value="KAK4473609.1"/>
    <property type="molecule type" value="Genomic_DNA"/>
</dbReference>
<reference evidence="6" key="1">
    <citation type="submission" date="2022-04" db="EMBL/GenBank/DDBJ databases">
        <authorList>
            <person name="Xu L."/>
            <person name="Lv Z."/>
        </authorList>
    </citation>
    <scope>NUCLEOTIDE SEQUENCE</scope>
    <source>
        <strain evidence="6">LV_2022a</strain>
    </source>
</reference>
<evidence type="ECO:0008006" key="8">
    <source>
        <dbReference type="Google" id="ProtNLM"/>
    </source>
</evidence>
<keyword evidence="7" id="KW-1185">Reference proteome</keyword>
<dbReference type="PRINTS" id="PR00629">
    <property type="entry name" value="SHCPIDOMAIN"/>
</dbReference>
<dbReference type="PRINTS" id="PR00401">
    <property type="entry name" value="SH2DOMAIN"/>
</dbReference>
<comment type="caution">
    <text evidence="6">The sequence shown here is derived from an EMBL/GenBank/DDBJ whole genome shotgun (WGS) entry which is preliminary data.</text>
</comment>
<dbReference type="GO" id="GO:0007169">
    <property type="term" value="P:cell surface receptor protein tyrosine kinase signaling pathway"/>
    <property type="evidence" value="ECO:0007669"/>
    <property type="project" value="TreeGrafter"/>
</dbReference>
<dbReference type="PANTHER" id="PTHR10337">
    <property type="entry name" value="SHC TRANSFORMING PROTEIN"/>
    <property type="match status" value="1"/>
</dbReference>
<accession>A0AAE1ZHR2</accession>
<dbReference type="CDD" id="cd01209">
    <property type="entry name" value="PTB_Shc"/>
    <property type="match status" value="1"/>
</dbReference>
<dbReference type="AlphaFoldDB" id="A0AAE1ZHR2"/>
<dbReference type="SMART" id="SM00462">
    <property type="entry name" value="PTB"/>
    <property type="match status" value="1"/>
</dbReference>
<dbReference type="SMART" id="SM00252">
    <property type="entry name" value="SH2"/>
    <property type="match status" value="1"/>
</dbReference>
<proteinExistence type="predicted"/>
<feature type="compositionally biased region" description="Polar residues" evidence="3">
    <location>
        <begin position="310"/>
        <end position="330"/>
    </location>
</feature>
<evidence type="ECO:0000256" key="1">
    <source>
        <dbReference type="ARBA" id="ARBA00022999"/>
    </source>
</evidence>
<name>A0AAE1ZHR2_SCHME</name>
<evidence type="ECO:0000259" key="5">
    <source>
        <dbReference type="PROSITE" id="PS50001"/>
    </source>
</evidence>
<dbReference type="InterPro" id="IPR006019">
    <property type="entry name" value="PID_Shc-like"/>
</dbReference>
<feature type="region of interest" description="Disordered" evidence="3">
    <location>
        <begin position="294"/>
        <end position="330"/>
    </location>
</feature>
<keyword evidence="1 2" id="KW-0727">SH2 domain</keyword>
<dbReference type="Gene3D" id="3.30.505.10">
    <property type="entry name" value="SH2 domain"/>
    <property type="match status" value="1"/>
</dbReference>
<dbReference type="PROSITE" id="PS50001">
    <property type="entry name" value="SH2"/>
    <property type="match status" value="1"/>
</dbReference>
<feature type="domain" description="PID" evidence="4">
    <location>
        <begin position="23"/>
        <end position="183"/>
    </location>
</feature>
<organism evidence="6 7">
    <name type="scientific">Schistosoma mekongi</name>
    <name type="common">Parasitic worm</name>
    <dbReference type="NCBI Taxonomy" id="38744"/>
    <lineage>
        <taxon>Eukaryota</taxon>
        <taxon>Metazoa</taxon>
        <taxon>Spiralia</taxon>
        <taxon>Lophotrochozoa</taxon>
        <taxon>Platyhelminthes</taxon>
        <taxon>Trematoda</taxon>
        <taxon>Digenea</taxon>
        <taxon>Strigeidida</taxon>
        <taxon>Schistosomatoidea</taxon>
        <taxon>Schistosomatidae</taxon>
        <taxon>Schistosoma</taxon>
    </lineage>
</organism>
<dbReference type="InterPro" id="IPR036860">
    <property type="entry name" value="SH2_dom_sf"/>
</dbReference>
<evidence type="ECO:0000313" key="6">
    <source>
        <dbReference type="EMBL" id="KAK4473609.1"/>
    </source>
</evidence>
<protein>
    <recommendedName>
        <fullName evidence="8">SHC-transforming protein 1</fullName>
    </recommendedName>
</protein>
<evidence type="ECO:0000256" key="2">
    <source>
        <dbReference type="PROSITE-ProRule" id="PRU00191"/>
    </source>
</evidence>
<dbReference type="GO" id="GO:0005886">
    <property type="term" value="C:plasma membrane"/>
    <property type="evidence" value="ECO:0007669"/>
    <property type="project" value="TreeGrafter"/>
</dbReference>
<dbReference type="PROSITE" id="PS01179">
    <property type="entry name" value="PID"/>
    <property type="match status" value="1"/>
</dbReference>
<dbReference type="Pfam" id="PF00640">
    <property type="entry name" value="PID"/>
    <property type="match status" value="1"/>
</dbReference>
<dbReference type="GO" id="GO:0030971">
    <property type="term" value="F:receptor tyrosine kinase binding"/>
    <property type="evidence" value="ECO:0007669"/>
    <property type="project" value="TreeGrafter"/>
</dbReference>
<sequence>MSIESSRSQQWLHNDSQLAPDAGVTYELRYVGAMPVLTSIKSVNLNTRTRICRASVRRVSESVGLKPSSNLPADKSIKQFIGPSADLTWAMTNVYLTITSQTLTVETLDNGVLLFQHNLSLVSFASAGDAETLDFICYVAKTDQDTRMCYVFECSCGLAQDVIITIGQAFQLGYQDFNKSKPQIVGNRQTLSSAKPTSFDSLFIDHVTFKSNLPISKNLISSSNELSISNNANCAHHVSAMSNTTASLSIGNESQIQDTSVLNNNFSQSVAFDNFMDFEDSAWLLGNELSSDNQTDNVEYNMPSHHNTKNPRQSNPNNITKQQPLQSSCNTNEATNAKSMFDTNPLVGLPNLKHLEPVGEPWYVGKMSRSQAENLLRYDGDFLVRASIQQPGQFVLSGLQDGKYRHLLLADPNGKVRTKERVFDSIQHLIDYHVQNGAPIRSLDSEIKLIFPVSTHTFCIS</sequence>
<evidence type="ECO:0000313" key="7">
    <source>
        <dbReference type="Proteomes" id="UP001292079"/>
    </source>
</evidence>
<evidence type="ECO:0000259" key="4">
    <source>
        <dbReference type="PROSITE" id="PS01179"/>
    </source>
</evidence>
<evidence type="ECO:0000256" key="3">
    <source>
        <dbReference type="SAM" id="MobiDB-lite"/>
    </source>
</evidence>
<dbReference type="SUPFAM" id="SSF55550">
    <property type="entry name" value="SH2 domain"/>
    <property type="match status" value="1"/>
</dbReference>
<dbReference type="CDD" id="cd09925">
    <property type="entry name" value="SH2_SHC"/>
    <property type="match status" value="1"/>
</dbReference>
<dbReference type="InterPro" id="IPR000980">
    <property type="entry name" value="SH2"/>
</dbReference>
<dbReference type="PANTHER" id="PTHR10337:SF11">
    <property type="entry name" value="DSHC PROTEIN"/>
    <property type="match status" value="1"/>
</dbReference>